<feature type="region of interest" description="Disordered" evidence="1">
    <location>
        <begin position="424"/>
        <end position="446"/>
    </location>
</feature>
<dbReference type="PANTHER" id="PTHR35391">
    <property type="entry name" value="C2H2-TYPE DOMAIN-CONTAINING PROTEIN-RELATED"/>
    <property type="match status" value="1"/>
</dbReference>
<evidence type="ECO:0000313" key="4">
    <source>
        <dbReference type="Proteomes" id="UP000758603"/>
    </source>
</evidence>
<feature type="compositionally biased region" description="Basic residues" evidence="1">
    <location>
        <begin position="430"/>
        <end position="446"/>
    </location>
</feature>
<feature type="region of interest" description="Disordered" evidence="1">
    <location>
        <begin position="179"/>
        <end position="205"/>
    </location>
</feature>
<dbReference type="RefSeq" id="XP_045959275.1">
    <property type="nucleotide sequence ID" value="XM_046105854.1"/>
</dbReference>
<organism evidence="3 4">
    <name type="scientific">Truncatella angustata</name>
    <dbReference type="NCBI Taxonomy" id="152316"/>
    <lineage>
        <taxon>Eukaryota</taxon>
        <taxon>Fungi</taxon>
        <taxon>Dikarya</taxon>
        <taxon>Ascomycota</taxon>
        <taxon>Pezizomycotina</taxon>
        <taxon>Sordariomycetes</taxon>
        <taxon>Xylariomycetidae</taxon>
        <taxon>Amphisphaeriales</taxon>
        <taxon>Sporocadaceae</taxon>
        <taxon>Truncatella</taxon>
    </lineage>
</organism>
<dbReference type="Proteomes" id="UP000758603">
    <property type="component" value="Unassembled WGS sequence"/>
</dbReference>
<dbReference type="Pfam" id="PF20233">
    <property type="entry name" value="DUF6590"/>
    <property type="match status" value="1"/>
</dbReference>
<dbReference type="EMBL" id="JAGPXC010000003">
    <property type="protein sequence ID" value="KAH6655010.1"/>
    <property type="molecule type" value="Genomic_DNA"/>
</dbReference>
<feature type="compositionally biased region" description="Polar residues" evidence="1">
    <location>
        <begin position="247"/>
        <end position="257"/>
    </location>
</feature>
<protein>
    <recommendedName>
        <fullName evidence="2">DUF6590 domain-containing protein</fullName>
    </recommendedName>
</protein>
<comment type="caution">
    <text evidence="3">The sequence shown here is derived from an EMBL/GenBank/DDBJ whole genome shotgun (WGS) entry which is preliminary data.</text>
</comment>
<dbReference type="GeneID" id="70134745"/>
<feature type="domain" description="DUF6590" evidence="2">
    <location>
        <begin position="272"/>
        <end position="413"/>
    </location>
</feature>
<dbReference type="InterPro" id="IPR046497">
    <property type="entry name" value="DUF6590"/>
</dbReference>
<dbReference type="AlphaFoldDB" id="A0A9P8UMY0"/>
<dbReference type="PANTHER" id="PTHR35391:SF5">
    <property type="entry name" value="DUF6590 DOMAIN-CONTAINING PROTEIN"/>
    <property type="match status" value="1"/>
</dbReference>
<reference evidence="3" key="1">
    <citation type="journal article" date="2021" name="Nat. Commun.">
        <title>Genetic determinants of endophytism in the Arabidopsis root mycobiome.</title>
        <authorList>
            <person name="Mesny F."/>
            <person name="Miyauchi S."/>
            <person name="Thiergart T."/>
            <person name="Pickel B."/>
            <person name="Atanasova L."/>
            <person name="Karlsson M."/>
            <person name="Huettel B."/>
            <person name="Barry K.W."/>
            <person name="Haridas S."/>
            <person name="Chen C."/>
            <person name="Bauer D."/>
            <person name="Andreopoulos W."/>
            <person name="Pangilinan J."/>
            <person name="LaButti K."/>
            <person name="Riley R."/>
            <person name="Lipzen A."/>
            <person name="Clum A."/>
            <person name="Drula E."/>
            <person name="Henrissat B."/>
            <person name="Kohler A."/>
            <person name="Grigoriev I.V."/>
            <person name="Martin F.M."/>
            <person name="Hacquard S."/>
        </authorList>
    </citation>
    <scope>NUCLEOTIDE SEQUENCE</scope>
    <source>
        <strain evidence="3">MPI-SDFR-AT-0073</strain>
    </source>
</reference>
<evidence type="ECO:0000259" key="2">
    <source>
        <dbReference type="Pfam" id="PF20233"/>
    </source>
</evidence>
<gene>
    <name evidence="3" type="ORF">BKA67DRAFT_644569</name>
</gene>
<accession>A0A9P8UMY0</accession>
<dbReference type="OrthoDB" id="3559580at2759"/>
<sequence length="446" mass="50292">MGHGSKKTNKVPRKKKVTFGIDDGNPWKGPYLHQEYQQLYYYRLGADGETEFDWIVESEDQQLDSAIPRDESLDVAGSFDNLDINDIPGNDGDAVDSADASSLPGFTLSTTQANKSQTHAQGLDSTDDYIELGQTHYGDNKVVSGSYRREKELAHPESWETFQNPGLNVNVAFPLDPKGKGVAGWDDDDDVEGSESQSNMVPIAEDPYLQLYQNDDDYSEDIQDHDLQYGMDQSRQESRHPRRHGEPSSSNSNTRNAAGSGRLAYRKEKSYKFQPGEVFKCEWAEPLGDMGPVTEIQSKDPRDGFYIGPRRWIIIATDHGNSSCVPILTYERRACTKPGIRPESHGIAHSSTDYPQLISGEQSLGFEPVSILMTNNEKLSIESRVNYSKLQTIEHNARVKFIGSVASESLRVVQDAVDECWRRKQMTPSQKRHTSKDKRKDKYRKR</sequence>
<keyword evidence="4" id="KW-1185">Reference proteome</keyword>
<name>A0A9P8UMY0_9PEZI</name>
<evidence type="ECO:0000313" key="3">
    <source>
        <dbReference type="EMBL" id="KAH6655010.1"/>
    </source>
</evidence>
<evidence type="ECO:0000256" key="1">
    <source>
        <dbReference type="SAM" id="MobiDB-lite"/>
    </source>
</evidence>
<feature type="region of interest" description="Disordered" evidence="1">
    <location>
        <begin position="232"/>
        <end position="261"/>
    </location>
</feature>
<proteinExistence type="predicted"/>